<keyword evidence="1" id="KW-1133">Transmembrane helix</keyword>
<dbReference type="AlphaFoldDB" id="A0A518F103"/>
<keyword evidence="4" id="KW-1185">Reference proteome</keyword>
<keyword evidence="1" id="KW-0472">Membrane</keyword>
<evidence type="ECO:0000259" key="2">
    <source>
        <dbReference type="Pfam" id="PF09335"/>
    </source>
</evidence>
<organism evidence="3 4">
    <name type="scientific">Saltatorellus ferox</name>
    <dbReference type="NCBI Taxonomy" id="2528018"/>
    <lineage>
        <taxon>Bacteria</taxon>
        <taxon>Pseudomonadati</taxon>
        <taxon>Planctomycetota</taxon>
        <taxon>Planctomycetia</taxon>
        <taxon>Planctomycetia incertae sedis</taxon>
        <taxon>Saltatorellus</taxon>
    </lineage>
</organism>
<feature type="domain" description="VTT" evidence="2">
    <location>
        <begin position="31"/>
        <end position="135"/>
    </location>
</feature>
<dbReference type="RefSeq" id="WP_145205420.1">
    <property type="nucleotide sequence ID" value="NZ_CP036434.1"/>
</dbReference>
<name>A0A518F103_9BACT</name>
<evidence type="ECO:0000256" key="1">
    <source>
        <dbReference type="SAM" id="Phobius"/>
    </source>
</evidence>
<sequence length="141" mass="15640">MEALVGLFTAAFLSATLLPGVSEATLAALLLRGHDSFQLWAVATLGNTLGSVVNWGLGRYFLHFQDARWFPFKPERLERASRWFEARGVWTLTLGWVPVIGDALTFIAGVLRTPLWLFVVLVGLGKAVRYAVVVWLLLRVA</sequence>
<dbReference type="EMBL" id="CP036434">
    <property type="protein sequence ID" value="QDV10004.1"/>
    <property type="molecule type" value="Genomic_DNA"/>
</dbReference>
<accession>A0A518F103</accession>
<proteinExistence type="predicted"/>
<feature type="transmembrane region" description="Helical" evidence="1">
    <location>
        <begin position="37"/>
        <end position="57"/>
    </location>
</feature>
<feature type="transmembrane region" description="Helical" evidence="1">
    <location>
        <begin position="89"/>
        <end position="109"/>
    </location>
</feature>
<dbReference type="InterPro" id="IPR032816">
    <property type="entry name" value="VTT_dom"/>
</dbReference>
<gene>
    <name evidence="3" type="primary">yqaA</name>
    <name evidence="3" type="ORF">Poly30_55650</name>
</gene>
<dbReference type="PANTHER" id="PTHR42709:SF4">
    <property type="entry name" value="INNER MEMBRANE PROTEIN YQAA"/>
    <property type="match status" value="1"/>
</dbReference>
<dbReference type="Proteomes" id="UP000320390">
    <property type="component" value="Chromosome"/>
</dbReference>
<evidence type="ECO:0000313" key="4">
    <source>
        <dbReference type="Proteomes" id="UP000320390"/>
    </source>
</evidence>
<dbReference type="OrthoDB" id="9813426at2"/>
<feature type="transmembrane region" description="Helical" evidence="1">
    <location>
        <begin position="115"/>
        <end position="138"/>
    </location>
</feature>
<keyword evidence="1" id="KW-0812">Transmembrane</keyword>
<dbReference type="Pfam" id="PF09335">
    <property type="entry name" value="VTT_dom"/>
    <property type="match status" value="1"/>
</dbReference>
<dbReference type="InterPro" id="IPR051311">
    <property type="entry name" value="DedA_domain"/>
</dbReference>
<protein>
    <submittedName>
        <fullName evidence="3">Inner membrane protein YqaA</fullName>
    </submittedName>
</protein>
<dbReference type="PANTHER" id="PTHR42709">
    <property type="entry name" value="ALKALINE PHOSPHATASE LIKE PROTEIN"/>
    <property type="match status" value="1"/>
</dbReference>
<reference evidence="3 4" key="1">
    <citation type="submission" date="2019-02" db="EMBL/GenBank/DDBJ databases">
        <title>Deep-cultivation of Planctomycetes and their phenomic and genomic characterization uncovers novel biology.</title>
        <authorList>
            <person name="Wiegand S."/>
            <person name="Jogler M."/>
            <person name="Boedeker C."/>
            <person name="Pinto D."/>
            <person name="Vollmers J."/>
            <person name="Rivas-Marin E."/>
            <person name="Kohn T."/>
            <person name="Peeters S.H."/>
            <person name="Heuer A."/>
            <person name="Rast P."/>
            <person name="Oberbeckmann S."/>
            <person name="Bunk B."/>
            <person name="Jeske O."/>
            <person name="Meyerdierks A."/>
            <person name="Storesund J.E."/>
            <person name="Kallscheuer N."/>
            <person name="Luecker S."/>
            <person name="Lage O.M."/>
            <person name="Pohl T."/>
            <person name="Merkel B.J."/>
            <person name="Hornburger P."/>
            <person name="Mueller R.-W."/>
            <person name="Bruemmer F."/>
            <person name="Labrenz M."/>
            <person name="Spormann A.M."/>
            <person name="Op den Camp H."/>
            <person name="Overmann J."/>
            <person name="Amann R."/>
            <person name="Jetten M.S.M."/>
            <person name="Mascher T."/>
            <person name="Medema M.H."/>
            <person name="Devos D.P."/>
            <person name="Kaster A.-K."/>
            <person name="Ovreas L."/>
            <person name="Rohde M."/>
            <person name="Galperin M.Y."/>
            <person name="Jogler C."/>
        </authorList>
    </citation>
    <scope>NUCLEOTIDE SEQUENCE [LARGE SCALE GENOMIC DNA]</scope>
    <source>
        <strain evidence="3 4">Poly30</strain>
    </source>
</reference>
<evidence type="ECO:0000313" key="3">
    <source>
        <dbReference type="EMBL" id="QDV10004.1"/>
    </source>
</evidence>